<feature type="domain" description="DUF4145" evidence="1">
    <location>
        <begin position="135"/>
        <end position="224"/>
    </location>
</feature>
<proteinExistence type="predicted"/>
<organism evidence="2 3">
    <name type="scientific">Auraticoccus monumenti</name>
    <dbReference type="NCBI Taxonomy" id="675864"/>
    <lineage>
        <taxon>Bacteria</taxon>
        <taxon>Bacillati</taxon>
        <taxon>Actinomycetota</taxon>
        <taxon>Actinomycetes</taxon>
        <taxon>Propionibacteriales</taxon>
        <taxon>Propionibacteriaceae</taxon>
        <taxon>Auraticoccus</taxon>
    </lineage>
</organism>
<sequence length="259" mass="28034">MSVDRALSELAKPIEAGQPWPRPLCPNCGSGYIGFASPTEVEDYSSVLGRSHEAFEPEWVSGIFVIAGRCENIDCRQVIHGTGDYYVDYSQKAEQDGYPGVAYSAYYTVKHLHPPMLLMPIPTSAPSEVREGVLRASRVLFVDPGLAATALRATVERFLTAEGIPGMSNGQFRSAHARIEEWRDADPARPSVADLLFAVKWLGNAGTHEDSNLTTIEVLDGARVLDEAFHRLFTGPDIDAHARGIIAAKGSPPAAGRVS</sequence>
<gene>
    <name evidence="2" type="ORF">SAMN04489747_2923</name>
</gene>
<evidence type="ECO:0000313" key="3">
    <source>
        <dbReference type="Proteomes" id="UP000198546"/>
    </source>
</evidence>
<evidence type="ECO:0000313" key="2">
    <source>
        <dbReference type="EMBL" id="SDE25191.1"/>
    </source>
</evidence>
<dbReference type="RefSeq" id="WP_157677146.1">
    <property type="nucleotide sequence ID" value="NZ_LT629688.1"/>
</dbReference>
<dbReference type="EMBL" id="LT629688">
    <property type="protein sequence ID" value="SDE25191.1"/>
    <property type="molecule type" value="Genomic_DNA"/>
</dbReference>
<protein>
    <recommendedName>
        <fullName evidence="1">DUF4145 domain-containing protein</fullName>
    </recommendedName>
</protein>
<name>A0A1G7BDU0_9ACTN</name>
<keyword evidence="3" id="KW-1185">Reference proteome</keyword>
<reference evidence="2 3" key="1">
    <citation type="submission" date="2016-10" db="EMBL/GenBank/DDBJ databases">
        <authorList>
            <person name="de Groot N.N."/>
        </authorList>
    </citation>
    <scope>NUCLEOTIDE SEQUENCE [LARGE SCALE GENOMIC DNA]</scope>
    <source>
        <strain evidence="2 3">MON 2.2</strain>
    </source>
</reference>
<evidence type="ECO:0000259" key="1">
    <source>
        <dbReference type="Pfam" id="PF13643"/>
    </source>
</evidence>
<accession>A0A1G7BDU0</accession>
<dbReference type="InterPro" id="IPR025285">
    <property type="entry name" value="DUF4145"/>
</dbReference>
<dbReference type="Proteomes" id="UP000198546">
    <property type="component" value="Chromosome i"/>
</dbReference>
<dbReference type="AlphaFoldDB" id="A0A1G7BDU0"/>
<dbReference type="STRING" id="675864.SAMN04489747_2923"/>
<dbReference type="Pfam" id="PF13643">
    <property type="entry name" value="DUF4145"/>
    <property type="match status" value="1"/>
</dbReference>
<dbReference type="OrthoDB" id="4558460at2"/>